<dbReference type="AlphaFoldDB" id="A0A7S0E4Y7"/>
<feature type="chain" id="PRO_5030605385" description="Pentacotripeptide-repeat region of PRORP domain-containing protein" evidence="3">
    <location>
        <begin position="20"/>
        <end position="894"/>
    </location>
</feature>
<proteinExistence type="predicted"/>
<dbReference type="EMBL" id="HBEO01005358">
    <property type="protein sequence ID" value="CAD8471809.1"/>
    <property type="molecule type" value="Transcribed_RNA"/>
</dbReference>
<keyword evidence="1" id="KW-0677">Repeat</keyword>
<organism evidence="4">
    <name type="scientific">Hanusia phi</name>
    <dbReference type="NCBI Taxonomy" id="3032"/>
    <lineage>
        <taxon>Eukaryota</taxon>
        <taxon>Cryptophyceae</taxon>
        <taxon>Pyrenomonadales</taxon>
        <taxon>Geminigeraceae</taxon>
        <taxon>Hanusia</taxon>
    </lineage>
</organism>
<evidence type="ECO:0000313" key="4">
    <source>
        <dbReference type="EMBL" id="CAD8471809.1"/>
    </source>
</evidence>
<evidence type="ECO:0008006" key="5">
    <source>
        <dbReference type="Google" id="ProtNLM"/>
    </source>
</evidence>
<dbReference type="PANTHER" id="PTHR47936:SF1">
    <property type="entry name" value="PENTATRICOPEPTIDE REPEAT-CONTAINING PROTEIN GUN1, CHLOROPLASTIC"/>
    <property type="match status" value="1"/>
</dbReference>
<protein>
    <recommendedName>
        <fullName evidence="5">Pentacotripeptide-repeat region of PRORP domain-containing protein</fullName>
    </recommendedName>
</protein>
<accession>A0A7S0E4Y7</accession>
<evidence type="ECO:0000256" key="2">
    <source>
        <dbReference type="SAM" id="MobiDB-lite"/>
    </source>
</evidence>
<keyword evidence="3" id="KW-0732">Signal</keyword>
<dbReference type="PANTHER" id="PTHR47936">
    <property type="entry name" value="PPR_LONG DOMAIN-CONTAINING PROTEIN"/>
    <property type="match status" value="1"/>
</dbReference>
<name>A0A7S0E4Y7_9CRYP</name>
<reference evidence="4" key="1">
    <citation type="submission" date="2021-01" db="EMBL/GenBank/DDBJ databases">
        <authorList>
            <person name="Corre E."/>
            <person name="Pelletier E."/>
            <person name="Niang G."/>
            <person name="Scheremetjew M."/>
            <person name="Finn R."/>
            <person name="Kale V."/>
            <person name="Holt S."/>
            <person name="Cochrane G."/>
            <person name="Meng A."/>
            <person name="Brown T."/>
            <person name="Cohen L."/>
        </authorList>
    </citation>
    <scope>NUCLEOTIDE SEQUENCE</scope>
    <source>
        <strain evidence="4">CCMP325</strain>
    </source>
</reference>
<dbReference type="Gene3D" id="1.25.40.10">
    <property type="entry name" value="Tetratricopeptide repeat domain"/>
    <property type="match status" value="2"/>
</dbReference>
<evidence type="ECO:0000256" key="1">
    <source>
        <dbReference type="ARBA" id="ARBA00022737"/>
    </source>
</evidence>
<feature type="compositionally biased region" description="Low complexity" evidence="2">
    <location>
        <begin position="805"/>
        <end position="825"/>
    </location>
</feature>
<dbReference type="InterPro" id="IPR011990">
    <property type="entry name" value="TPR-like_helical_dom_sf"/>
</dbReference>
<sequence>MQLILFALILLCLSSQCLPFDFSSPFRKERRAGPLGGLLDTPPARSSVTRISLDKLKSQTKARSLNNSTRLSVERAFDSLLDVCTSDAVASESLHQAFETLNVMRSCGVKLSKSAYLTVISACIDSITGSSKHQEADDSLIISRKKSPQHLSSFIASCSINSVRCEALDVALETISAMHNHSVPLDHRDFSALFKAIETFSGRAGPLQRGIRAMRAMLDSGFSPDAVVCNALLEACTELSAGGGVYEQFVHLLESARKEHCADPWAYSSVLFALNEAYRSMLGCGMEVLELMAELNVKPDPVMCNLLLMECGQAAACSSGCLVESLDLIKKAVQEGITLDQLPLDLVTKSAVQVCANEHGALSLGEKLIRFMIKGEILLKSDSIEAYLHGCAETARGSGVFMILNGILDIIHSSNPPENFRIESEVIRLCALAGGKGGSLSKALSVMQYLRLHDVQYDGSAVFDVMEAAHQSANGEGCLYFGYKLLQTNVLQTSETSSGSEILCAVSSAADNSFEFNARVKDPYSLLSKTVGHGRPYNSSSTSKASFSLGVASEVVLESIKILEASAPQQLNRAVSLVIETILKECAGVKSAGFVEGIESSETQEGIFRLGIEVLQTMVDAGLKPSDPAICSLISTSCNSGLVANEGISRCIQLLKRIKVAKWKIESKQLEYFAKRILEFCAVVARISGVATAMDIVSILQSRSIPIEDEVYNMLMRSAEIECSRAPFTISLGLSLLKQLKSMGVNADATVCEHLVSSAAVAQTGAYKTAMEVLKFVDGQARETKPRDKPFADFLTSRMTANKPSRASGESLSASSASSSPSAASKFLSPHHASVADAPRTPKDSIKRMGGVPNELPKTPTPLLSASKCLPRSSPTRRALFAKDKSPPEFDSLS</sequence>
<feature type="signal peptide" evidence="3">
    <location>
        <begin position="1"/>
        <end position="19"/>
    </location>
</feature>
<evidence type="ECO:0000256" key="3">
    <source>
        <dbReference type="SAM" id="SignalP"/>
    </source>
</evidence>
<gene>
    <name evidence="4" type="ORF">HPHI1048_LOCUS3812</name>
</gene>
<feature type="region of interest" description="Disordered" evidence="2">
    <location>
        <begin position="785"/>
        <end position="894"/>
    </location>
</feature>